<gene>
    <name evidence="1" type="primary">167</name>
    <name evidence="1" type="ORF">PBI_OMEGA_167</name>
</gene>
<sequence>MISDLTSEELKTLAEVVDLYEQIVLKLSNINAFARGVLHIETENEPYYLGWVGYGEHGSLTFQPATDPEEL</sequence>
<proteinExistence type="predicted"/>
<dbReference type="EMBL" id="AY129338">
    <property type="protein sequence ID" value="AAN12809.1"/>
    <property type="molecule type" value="Genomic_DNA"/>
</dbReference>
<keyword evidence="2" id="KW-1185">Reference proteome</keyword>
<protein>
    <submittedName>
        <fullName evidence="1">Uncharacterized protein</fullName>
    </submittedName>
</protein>
<dbReference type="KEGG" id="vg:1260180"/>
<name>Q853Z9_BPMOM</name>
<organism evidence="1 2">
    <name type="scientific">Mycobacterium phage Omega</name>
    <name type="common">Mycobacteriophage Omega</name>
    <dbReference type="NCBI Taxonomy" id="2907835"/>
    <lineage>
        <taxon>Viruses</taxon>
        <taxon>Duplodnaviria</taxon>
        <taxon>Heunggongvirae</taxon>
        <taxon>Uroviricota</taxon>
        <taxon>Caudoviricetes</taxon>
        <taxon>Omegavirus</taxon>
        <taxon>Omegavirus omega</taxon>
    </lineage>
</organism>
<dbReference type="RefSeq" id="NP_818467.1">
    <property type="nucleotide sequence ID" value="NC_004688.1"/>
</dbReference>
<organismHost>
    <name type="scientific">Mycolicibacterium smegmatis</name>
    <name type="common">Mycobacterium smegmatis</name>
    <dbReference type="NCBI Taxonomy" id="1772"/>
</organismHost>
<evidence type="ECO:0000313" key="2">
    <source>
        <dbReference type="Proteomes" id="UP000000963"/>
    </source>
</evidence>
<accession>Q853Z9</accession>
<reference evidence="1 2" key="1">
    <citation type="journal article" date="2003" name="Cell">
        <title>Origins of highly mosaic mycobacteriophage genomes.</title>
        <authorList>
            <person name="Pedulla M.L."/>
            <person name="Ford M.E."/>
            <person name="Houtz J.M."/>
            <person name="Karthikeyan T."/>
            <person name="Wadsworth C."/>
            <person name="Lewis J.A."/>
            <person name="Jacobs-Sera D."/>
            <person name="Falbo J."/>
            <person name="Gross J."/>
            <person name="Pannunzio N.R."/>
            <person name="Brucker W."/>
            <person name="Kumar V."/>
            <person name="Kandasamy J."/>
            <person name="Keenan L."/>
            <person name="Bardarov S."/>
            <person name="Kriakov J."/>
            <person name="Lawrence J.G."/>
            <person name="Jacobs W.R. Jr."/>
            <person name="Hendrix R.W."/>
            <person name="Hatfull G.F."/>
        </authorList>
    </citation>
    <scope>NUCLEOTIDE SEQUENCE</scope>
</reference>
<dbReference type="Proteomes" id="UP000000963">
    <property type="component" value="Segment"/>
</dbReference>
<evidence type="ECO:0000313" key="1">
    <source>
        <dbReference type="EMBL" id="AAN12809.1"/>
    </source>
</evidence>